<organism evidence="1 2">
    <name type="scientific">Romanomermis culicivorax</name>
    <name type="common">Nematode worm</name>
    <dbReference type="NCBI Taxonomy" id="13658"/>
    <lineage>
        <taxon>Eukaryota</taxon>
        <taxon>Metazoa</taxon>
        <taxon>Ecdysozoa</taxon>
        <taxon>Nematoda</taxon>
        <taxon>Enoplea</taxon>
        <taxon>Dorylaimia</taxon>
        <taxon>Mermithida</taxon>
        <taxon>Mermithoidea</taxon>
        <taxon>Mermithidae</taxon>
        <taxon>Romanomermis</taxon>
    </lineage>
</organism>
<dbReference type="AlphaFoldDB" id="A0A915HIA7"/>
<accession>A0A915HIA7</accession>
<evidence type="ECO:0000313" key="1">
    <source>
        <dbReference type="Proteomes" id="UP000887565"/>
    </source>
</evidence>
<dbReference type="Proteomes" id="UP000887565">
    <property type="component" value="Unplaced"/>
</dbReference>
<reference evidence="2" key="1">
    <citation type="submission" date="2022-11" db="UniProtKB">
        <authorList>
            <consortium name="WormBaseParasite"/>
        </authorList>
    </citation>
    <scope>IDENTIFICATION</scope>
</reference>
<name>A0A915HIA7_ROMCU</name>
<sequence length="58" mass="6816">MMFVCKKDGAKTHQSQLSKLCWNTLLQVFVFLRIFSDLFTAQTKPGQSFQNSKFWIKI</sequence>
<evidence type="ECO:0000313" key="2">
    <source>
        <dbReference type="WBParaSite" id="nRc.2.0.1.t01742-RA"/>
    </source>
</evidence>
<dbReference type="WBParaSite" id="nRc.2.0.1.t01742-RA">
    <property type="protein sequence ID" value="nRc.2.0.1.t01742-RA"/>
    <property type="gene ID" value="nRc.2.0.1.g01742"/>
</dbReference>
<proteinExistence type="predicted"/>
<keyword evidence="1" id="KW-1185">Reference proteome</keyword>
<protein>
    <submittedName>
        <fullName evidence="2">Uncharacterized protein</fullName>
    </submittedName>
</protein>